<protein>
    <recommendedName>
        <fullName evidence="2">Inhibitor I9 domain-containing protein</fullName>
    </recommendedName>
</protein>
<dbReference type="Gene3D" id="3.30.70.80">
    <property type="entry name" value="Peptidase S8 propeptide/proteinase inhibitor I9"/>
    <property type="match status" value="1"/>
</dbReference>
<feature type="transmembrane region" description="Helical" evidence="1">
    <location>
        <begin position="29"/>
        <end position="51"/>
    </location>
</feature>
<evidence type="ECO:0000256" key="1">
    <source>
        <dbReference type="SAM" id="Phobius"/>
    </source>
</evidence>
<evidence type="ECO:0000313" key="3">
    <source>
        <dbReference type="EMBL" id="KAK1652552.1"/>
    </source>
</evidence>
<proteinExistence type="predicted"/>
<keyword evidence="4" id="KW-1185">Reference proteome</keyword>
<evidence type="ECO:0000259" key="2">
    <source>
        <dbReference type="Pfam" id="PF05922"/>
    </source>
</evidence>
<feature type="domain" description="Inhibitor I9" evidence="2">
    <location>
        <begin position="139"/>
        <end position="214"/>
    </location>
</feature>
<dbReference type="EMBL" id="JAUUTY010000004">
    <property type="protein sequence ID" value="KAK1652552.1"/>
    <property type="molecule type" value="Genomic_DNA"/>
</dbReference>
<organism evidence="3 4">
    <name type="scientific">Lolium multiflorum</name>
    <name type="common">Italian ryegrass</name>
    <name type="synonym">Lolium perenne subsp. multiflorum</name>
    <dbReference type="NCBI Taxonomy" id="4521"/>
    <lineage>
        <taxon>Eukaryota</taxon>
        <taxon>Viridiplantae</taxon>
        <taxon>Streptophyta</taxon>
        <taxon>Embryophyta</taxon>
        <taxon>Tracheophyta</taxon>
        <taxon>Spermatophyta</taxon>
        <taxon>Magnoliopsida</taxon>
        <taxon>Liliopsida</taxon>
        <taxon>Poales</taxon>
        <taxon>Poaceae</taxon>
        <taxon>BOP clade</taxon>
        <taxon>Pooideae</taxon>
        <taxon>Poodae</taxon>
        <taxon>Poeae</taxon>
        <taxon>Poeae Chloroplast Group 2 (Poeae type)</taxon>
        <taxon>Loliodinae</taxon>
        <taxon>Loliinae</taxon>
        <taxon>Lolium</taxon>
    </lineage>
</organism>
<keyword evidence="1" id="KW-0812">Transmembrane</keyword>
<keyword evidence="1" id="KW-1133">Transmembrane helix</keyword>
<dbReference type="AlphaFoldDB" id="A0AAD8SI18"/>
<comment type="caution">
    <text evidence="3">The sequence shown here is derived from an EMBL/GenBank/DDBJ whole genome shotgun (WGS) entry which is preliminary data.</text>
</comment>
<evidence type="ECO:0000313" key="4">
    <source>
        <dbReference type="Proteomes" id="UP001231189"/>
    </source>
</evidence>
<accession>A0AAD8SI18</accession>
<gene>
    <name evidence="3" type="ORF">QYE76_070357</name>
</gene>
<dbReference type="InterPro" id="IPR010259">
    <property type="entry name" value="S8pro/Inhibitor_I9"/>
</dbReference>
<name>A0AAD8SI18_LOLMU</name>
<sequence length="214" mass="23828">MHDGVIARFGHESWRVWISWTRRRLWAPLAWSLASALVPIIGGEVASEVVHDSTVSTMRRRKKARLSPVNRFGGSVLGCGLAVLLGFYWAAAAGIDESITRQLLLPLLSLALTLTFLHRPTPALCIADHPDVGATQPQTFILVLKSPAEDGTSEDDHRWWLETFMPSPLAGSYEPQLLHTYTEVFTGLATRLTDVELDMVSKNPRFLRAFPDQI</sequence>
<dbReference type="Proteomes" id="UP001231189">
    <property type="component" value="Unassembled WGS sequence"/>
</dbReference>
<reference evidence="3" key="1">
    <citation type="submission" date="2023-07" db="EMBL/GenBank/DDBJ databases">
        <title>A chromosome-level genome assembly of Lolium multiflorum.</title>
        <authorList>
            <person name="Chen Y."/>
            <person name="Copetti D."/>
            <person name="Kolliker R."/>
            <person name="Studer B."/>
        </authorList>
    </citation>
    <scope>NUCLEOTIDE SEQUENCE</scope>
    <source>
        <strain evidence="3">02402/16</strain>
        <tissue evidence="3">Leaf</tissue>
    </source>
</reference>
<feature type="transmembrane region" description="Helical" evidence="1">
    <location>
        <begin position="72"/>
        <end position="93"/>
    </location>
</feature>
<dbReference type="InterPro" id="IPR037045">
    <property type="entry name" value="S8pro/Inhibitor_I9_sf"/>
</dbReference>
<dbReference type="Pfam" id="PF05922">
    <property type="entry name" value="Inhibitor_I9"/>
    <property type="match status" value="1"/>
</dbReference>
<keyword evidence="1" id="KW-0472">Membrane</keyword>